<feature type="compositionally biased region" description="Basic and acidic residues" evidence="1">
    <location>
        <begin position="162"/>
        <end position="183"/>
    </location>
</feature>
<feature type="compositionally biased region" description="Low complexity" evidence="1">
    <location>
        <begin position="99"/>
        <end position="116"/>
    </location>
</feature>
<keyword evidence="2" id="KW-0812">Transmembrane</keyword>
<feature type="transmembrane region" description="Helical" evidence="2">
    <location>
        <begin position="38"/>
        <end position="61"/>
    </location>
</feature>
<feature type="compositionally biased region" description="Basic and acidic residues" evidence="1">
    <location>
        <begin position="70"/>
        <end position="98"/>
    </location>
</feature>
<dbReference type="RefSeq" id="WP_137627690.1">
    <property type="nucleotide sequence ID" value="NZ_BJDJ01000003.1"/>
</dbReference>
<feature type="region of interest" description="Disordered" evidence="1">
    <location>
        <begin position="65"/>
        <end position="184"/>
    </location>
</feature>
<dbReference type="Proteomes" id="UP001596282">
    <property type="component" value="Unassembled WGS sequence"/>
</dbReference>
<keyword evidence="2" id="KW-1133">Transmembrane helix</keyword>
<sequence>MVSNIFMLLTGISIIALFVFAIAWIIKKVLHKHFWQFLTGWIVLASFIAVPVLAFATGATMTPAQQAAQDKQDKADAASEKREKLASEKRASAKKVSESKVASSQRTVSSEKAASASKKRAANKTASSKAKVASEAKASSKAAASSKAKASSERIASSKAKSVSESKAKKASAKKESSKKSDTKQTGLNYKYVSLSSITEDPYKYDSKLIKTSGTVMYIQKNPDDKNMYYVVIAPKDKYSSSGYSEGHGSVTEIDIDTMEATPIHEGDHITVYGSVLENTVTLNGKDLKTDIIVDRISK</sequence>
<feature type="transmembrane region" description="Helical" evidence="2">
    <location>
        <begin position="6"/>
        <end position="26"/>
    </location>
</feature>
<evidence type="ECO:0000313" key="3">
    <source>
        <dbReference type="EMBL" id="MFC6180310.1"/>
    </source>
</evidence>
<feature type="compositionally biased region" description="Low complexity" evidence="1">
    <location>
        <begin position="123"/>
        <end position="161"/>
    </location>
</feature>
<proteinExistence type="predicted"/>
<evidence type="ECO:0000256" key="1">
    <source>
        <dbReference type="SAM" id="MobiDB-lite"/>
    </source>
</evidence>
<reference evidence="4" key="1">
    <citation type="journal article" date="2019" name="Int. J. Syst. Evol. Microbiol.">
        <title>The Global Catalogue of Microorganisms (GCM) 10K type strain sequencing project: providing services to taxonomists for standard genome sequencing and annotation.</title>
        <authorList>
            <consortium name="The Broad Institute Genomics Platform"/>
            <consortium name="The Broad Institute Genome Sequencing Center for Infectious Disease"/>
            <person name="Wu L."/>
            <person name="Ma J."/>
        </authorList>
    </citation>
    <scope>NUCLEOTIDE SEQUENCE [LARGE SCALE GENOMIC DNA]</scope>
    <source>
        <strain evidence="4">CCM 8933</strain>
    </source>
</reference>
<gene>
    <name evidence="3" type="ORF">ACFP5Y_03620</name>
</gene>
<dbReference type="EMBL" id="JBHSSC010000009">
    <property type="protein sequence ID" value="MFC6180310.1"/>
    <property type="molecule type" value="Genomic_DNA"/>
</dbReference>
<accession>A0ABW1RXQ7</accession>
<name>A0ABW1RXQ7_9LACO</name>
<evidence type="ECO:0000313" key="4">
    <source>
        <dbReference type="Proteomes" id="UP001596282"/>
    </source>
</evidence>
<protein>
    <recommendedName>
        <fullName evidence="5">TcdA-E operon negative regulator</fullName>
    </recommendedName>
</protein>
<organism evidence="3 4">
    <name type="scientific">Lactiplantibacillus daowaiensis</name>
    <dbReference type="NCBI Taxonomy" id="2559918"/>
    <lineage>
        <taxon>Bacteria</taxon>
        <taxon>Bacillati</taxon>
        <taxon>Bacillota</taxon>
        <taxon>Bacilli</taxon>
        <taxon>Lactobacillales</taxon>
        <taxon>Lactobacillaceae</taxon>
        <taxon>Lactiplantibacillus</taxon>
    </lineage>
</organism>
<evidence type="ECO:0000256" key="2">
    <source>
        <dbReference type="SAM" id="Phobius"/>
    </source>
</evidence>
<evidence type="ECO:0008006" key="5">
    <source>
        <dbReference type="Google" id="ProtNLM"/>
    </source>
</evidence>
<keyword evidence="4" id="KW-1185">Reference proteome</keyword>
<keyword evidence="2" id="KW-0472">Membrane</keyword>
<comment type="caution">
    <text evidence="3">The sequence shown here is derived from an EMBL/GenBank/DDBJ whole genome shotgun (WGS) entry which is preliminary data.</text>
</comment>